<evidence type="ECO:0000313" key="2">
    <source>
        <dbReference type="Proteomes" id="UP000291121"/>
    </source>
</evidence>
<proteinExistence type="predicted"/>
<dbReference type="EMBL" id="CP024767">
    <property type="protein sequence ID" value="QAY88415.1"/>
    <property type="molecule type" value="Genomic_DNA"/>
</dbReference>
<dbReference type="AlphaFoldDB" id="A0A4P6G9S9"/>
<evidence type="ECO:0000313" key="1">
    <source>
        <dbReference type="EMBL" id="QAY88415.1"/>
    </source>
</evidence>
<organism evidence="1 2">
    <name type="scientific">Pseudomonas arsenicoxydans</name>
    <dbReference type="NCBI Taxonomy" id="702115"/>
    <lineage>
        <taxon>Bacteria</taxon>
        <taxon>Pseudomonadati</taxon>
        <taxon>Pseudomonadota</taxon>
        <taxon>Gammaproteobacteria</taxon>
        <taxon>Pseudomonadales</taxon>
        <taxon>Pseudomonadaceae</taxon>
        <taxon>Pseudomonas</taxon>
    </lineage>
</organism>
<dbReference type="Proteomes" id="UP000291121">
    <property type="component" value="Chromosome"/>
</dbReference>
<gene>
    <name evidence="1" type="ORF">CUN61_26165</name>
</gene>
<reference evidence="1 2" key="1">
    <citation type="submission" date="2017-11" db="EMBL/GenBank/DDBJ databases">
        <title>Genome sequence of Pseudomonas arsenicoxydans ACM1.</title>
        <authorList>
            <person name="Nascimento F.X."/>
        </authorList>
    </citation>
    <scope>NUCLEOTIDE SEQUENCE [LARGE SCALE GENOMIC DNA]</scope>
    <source>
        <strain evidence="1 2">ACM1</strain>
    </source>
</reference>
<sequence length="162" mass="17942">MRQLTKTNEQTNLVLIQQLKLKGSSMADFISAVADKSDHVQPAIRDRIHKVIAQYRKLSTYRNEIAHWQWNPCEPGVDAALLRNTLAKKPTESEKTYSLQDLRSISVGLHQVFGVVGSICAIVAANLPSEVSDQIMSSLDAMFDKIKAAIADIPEPSAEEQP</sequence>
<name>A0A4P6G9S9_9PSED</name>
<protein>
    <submittedName>
        <fullName evidence="1">Uncharacterized protein</fullName>
    </submittedName>
</protein>
<accession>A0A4P6G9S9</accession>
<keyword evidence="2" id="KW-1185">Reference proteome</keyword>